<name>A0ABR7SQ49_9ACTN</name>
<protein>
    <recommendedName>
        <fullName evidence="3">DUF3558 domain-containing protein</fullName>
    </recommendedName>
</protein>
<dbReference type="Proteomes" id="UP000642284">
    <property type="component" value="Unassembled WGS sequence"/>
</dbReference>
<keyword evidence="2" id="KW-1185">Reference proteome</keyword>
<dbReference type="EMBL" id="JACTVJ010000020">
    <property type="protein sequence ID" value="MBC9717615.1"/>
    <property type="molecule type" value="Genomic_DNA"/>
</dbReference>
<sequence>MISEPELVGEDGEIPSYALDVVAPPDPVRRDPGRRPWLWALGGAAAASAVWAGSLYGVQGDEKPDLQGYRLPTDLCTVSTLTSLSAKYGKPVPEHRAIRQDDALDRGWCVVQLGDPKHGITEYSVCITFALHKEIDPEPEFKTLAMDKDWYDESEAAAVTEVTDLGERAYYVPGESYGMPELQVLDGPAVLQMTLNAGYNDWAEENEEFTEPPEPDFKGVRERMIEDMKSLMRALKK</sequence>
<comment type="caution">
    <text evidence="1">The sequence shown here is derived from an EMBL/GenBank/DDBJ whole genome shotgun (WGS) entry which is preliminary data.</text>
</comment>
<reference evidence="1 2" key="1">
    <citation type="submission" date="2020-08" db="EMBL/GenBank/DDBJ databases">
        <title>Genemic of Streptomyces polyaspartic.</title>
        <authorList>
            <person name="Liu W."/>
        </authorList>
    </citation>
    <scope>NUCLEOTIDE SEQUENCE [LARGE SCALE GENOMIC DNA]</scope>
    <source>
        <strain evidence="1 2">TRM66268-LWL</strain>
    </source>
</reference>
<gene>
    <name evidence="1" type="ORF">H9Y04_34295</name>
</gene>
<accession>A0ABR7SQ49</accession>
<evidence type="ECO:0008006" key="3">
    <source>
        <dbReference type="Google" id="ProtNLM"/>
    </source>
</evidence>
<evidence type="ECO:0000313" key="2">
    <source>
        <dbReference type="Proteomes" id="UP000642284"/>
    </source>
</evidence>
<organism evidence="1 2">
    <name type="scientific">Streptomyces polyasparticus</name>
    <dbReference type="NCBI Taxonomy" id="2767826"/>
    <lineage>
        <taxon>Bacteria</taxon>
        <taxon>Bacillati</taxon>
        <taxon>Actinomycetota</taxon>
        <taxon>Actinomycetes</taxon>
        <taxon>Kitasatosporales</taxon>
        <taxon>Streptomycetaceae</taxon>
        <taxon>Streptomyces</taxon>
    </lineage>
</organism>
<proteinExistence type="predicted"/>
<dbReference type="RefSeq" id="WP_187818057.1">
    <property type="nucleotide sequence ID" value="NZ_JACTVJ010000020.1"/>
</dbReference>
<evidence type="ECO:0000313" key="1">
    <source>
        <dbReference type="EMBL" id="MBC9717615.1"/>
    </source>
</evidence>